<dbReference type="AlphaFoldDB" id="A0A9P4QC90"/>
<evidence type="ECO:0000256" key="8">
    <source>
        <dbReference type="PROSITE-ProRule" id="PRU01016"/>
    </source>
</evidence>
<evidence type="ECO:0000256" key="3">
    <source>
        <dbReference type="ARBA" id="ARBA00022603"/>
    </source>
</evidence>
<evidence type="ECO:0000256" key="7">
    <source>
        <dbReference type="ARBA" id="ARBA00023242"/>
    </source>
</evidence>
<dbReference type="InterPro" id="IPR029063">
    <property type="entry name" value="SAM-dependent_MTases_sf"/>
</dbReference>
<keyword evidence="5 8" id="KW-0949">S-adenosyl-L-methionine</keyword>
<dbReference type="InterPro" id="IPR001525">
    <property type="entry name" value="C5_MeTfrase"/>
</dbReference>
<keyword evidence="4 8" id="KW-0808">Transferase</keyword>
<dbReference type="GO" id="GO:0005634">
    <property type="term" value="C:nucleus"/>
    <property type="evidence" value="ECO:0007669"/>
    <property type="project" value="UniProtKB-SubCell"/>
</dbReference>
<comment type="caution">
    <text evidence="11">The sequence shown here is derived from an EMBL/GenBank/DDBJ whole genome shotgun (WGS) entry which is preliminary data.</text>
</comment>
<comment type="subcellular location">
    <subcellularLocation>
        <location evidence="1">Nucleus</location>
    </subcellularLocation>
</comment>
<keyword evidence="12" id="KW-1185">Reference proteome</keyword>
<dbReference type="EMBL" id="MU003783">
    <property type="protein sequence ID" value="KAF2722301.1"/>
    <property type="molecule type" value="Genomic_DNA"/>
</dbReference>
<dbReference type="Gene3D" id="2.30.30.490">
    <property type="match status" value="1"/>
</dbReference>
<evidence type="ECO:0000256" key="5">
    <source>
        <dbReference type="ARBA" id="ARBA00022691"/>
    </source>
</evidence>
<name>A0A9P4QC90_9PEZI</name>
<keyword evidence="7" id="KW-0539">Nucleus</keyword>
<dbReference type="GO" id="GO:0003682">
    <property type="term" value="F:chromatin binding"/>
    <property type="evidence" value="ECO:0007669"/>
    <property type="project" value="InterPro"/>
</dbReference>
<dbReference type="PROSITE" id="PS00094">
    <property type="entry name" value="C5_MTASE_1"/>
    <property type="match status" value="1"/>
</dbReference>
<dbReference type="InterPro" id="IPR057215">
    <property type="entry name" value="DUF7893"/>
</dbReference>
<dbReference type="PRINTS" id="PR00105">
    <property type="entry name" value="C5METTRFRASE"/>
</dbReference>
<dbReference type="PANTHER" id="PTHR10629:SF54">
    <property type="entry name" value="DNA METHYLTRANSFERASE DIM-2"/>
    <property type="match status" value="1"/>
</dbReference>
<dbReference type="GO" id="GO:0003677">
    <property type="term" value="F:DNA binding"/>
    <property type="evidence" value="ECO:0007669"/>
    <property type="project" value="UniProtKB-KW"/>
</dbReference>
<protein>
    <recommendedName>
        <fullName evidence="2">DNA (cytosine-5-)-methyltransferase</fullName>
        <ecNumber evidence="2">2.1.1.37</ecNumber>
    </recommendedName>
</protein>
<gene>
    <name evidence="11" type="ORF">K431DRAFT_266649</name>
</gene>
<dbReference type="Gene3D" id="3.40.50.150">
    <property type="entry name" value="Vaccinia Virus protein VP39"/>
    <property type="match status" value="1"/>
</dbReference>
<dbReference type="GO" id="GO:0032259">
    <property type="term" value="P:methylation"/>
    <property type="evidence" value="ECO:0007669"/>
    <property type="project" value="UniProtKB-KW"/>
</dbReference>
<keyword evidence="3 8" id="KW-0489">Methyltransferase</keyword>
<reference evidence="11" key="1">
    <citation type="journal article" date="2020" name="Stud. Mycol.">
        <title>101 Dothideomycetes genomes: a test case for predicting lifestyles and emergence of pathogens.</title>
        <authorList>
            <person name="Haridas S."/>
            <person name="Albert R."/>
            <person name="Binder M."/>
            <person name="Bloem J."/>
            <person name="Labutti K."/>
            <person name="Salamov A."/>
            <person name="Andreopoulos B."/>
            <person name="Baker S."/>
            <person name="Barry K."/>
            <person name="Bills G."/>
            <person name="Bluhm B."/>
            <person name="Cannon C."/>
            <person name="Castanera R."/>
            <person name="Culley D."/>
            <person name="Daum C."/>
            <person name="Ezra D."/>
            <person name="Gonzalez J."/>
            <person name="Henrissat B."/>
            <person name="Kuo A."/>
            <person name="Liang C."/>
            <person name="Lipzen A."/>
            <person name="Lutzoni F."/>
            <person name="Magnuson J."/>
            <person name="Mondo S."/>
            <person name="Nolan M."/>
            <person name="Ohm R."/>
            <person name="Pangilinan J."/>
            <person name="Park H.-J."/>
            <person name="Ramirez L."/>
            <person name="Alfaro M."/>
            <person name="Sun H."/>
            <person name="Tritt A."/>
            <person name="Yoshinaga Y."/>
            <person name="Zwiers L.-H."/>
            <person name="Turgeon B."/>
            <person name="Goodwin S."/>
            <person name="Spatafora J."/>
            <person name="Crous P."/>
            <person name="Grigoriev I."/>
        </authorList>
    </citation>
    <scope>NUCLEOTIDE SEQUENCE</scope>
    <source>
        <strain evidence="11">CBS 116435</strain>
    </source>
</reference>
<dbReference type="Gene3D" id="3.90.120.10">
    <property type="entry name" value="DNA Methylase, subunit A, domain 2"/>
    <property type="match status" value="1"/>
</dbReference>
<accession>A0A9P4QC90</accession>
<dbReference type="InterPro" id="IPR043151">
    <property type="entry name" value="BAH_sf"/>
</dbReference>
<evidence type="ECO:0000313" key="12">
    <source>
        <dbReference type="Proteomes" id="UP000799441"/>
    </source>
</evidence>
<dbReference type="InterPro" id="IPR050390">
    <property type="entry name" value="C5-Methyltransferase"/>
</dbReference>
<feature type="active site" evidence="8">
    <location>
        <position position="717"/>
    </location>
</feature>
<dbReference type="Proteomes" id="UP000799441">
    <property type="component" value="Unassembled WGS sequence"/>
</dbReference>
<evidence type="ECO:0000256" key="4">
    <source>
        <dbReference type="ARBA" id="ARBA00022679"/>
    </source>
</evidence>
<dbReference type="Pfam" id="PF25423">
    <property type="entry name" value="DUF7893"/>
    <property type="match status" value="1"/>
</dbReference>
<sequence length="1163" mass="131305">MNDGDFRRPRQHSKSTTLRSRRTLDYVRIIGPAAPLSAFAEWQPPATPAKEREALQCLGIKKPSLSADESIDDDAGYRYEYIQLEHFSIYHSKSKGASSQLCTLDKLQNEIGYQELRFDGIFTHRGCEYFVQGVGFSVMAVDGYFDKDTCDLSDRVYIQSRNVEGTNLWYRLGKPAPEYERFYRPFLWLAQFAKFFIEYLSEHPGVVTLHNFQHQFFPWLESRYDSRLRYWDGVSRLRDFRSTVANNAGFLYKEAYSLDNGGSLLEQPVWADAFADTIKQYVPKRSQPGTIVTPFIYSCFKDLYFGSKLRAQILNKHVYARVRRRKRDLGLASSVNHLPTRKKSKYRAQIKVVDTIRKSDVVCVQPDSTGPWKTKHTIWFAYVQEVHDNRLDLIWLYHPQDTTIGEASYPFRNEMFLSDNCNCGDEAYLVSQVIGKARVEWFASDPYTADDNGLFVRQKFRTIQEEDTYDFVNLQLSDFRCRCHEYLPALEDCRKKFKIGETVLVRRWNESFCEDMLEPAQIYAFDEGRRQVMVRSFPRASSHRTDAKPNELLLSRELQLIAPSYIIRRCYIRLFEEKDLQAGRPPGCYARNGAGDFFFIVKHWDTAPLEVSAFPSIPIGPEPNLALDAPLRGLGIFCGAGNFDRGLEDGGAVRFTHAVDWDKFALHTYRANTADPEGISYFLGSVDCYLEQAMAGTHSKSIANVGAIDLIAAGSPCPGFSKLQPNKMSDKSLRNASMVASAVSFVDLYSPKYFALENVMGLKSAGSGKVFSQVLASLVALGYQVQQFNKDAWSYGSFQNRSRLFIVASAPGLEPLPLSPHTHAHPPEKYCTSILGKSSNGLSFGVRRDEYTAFRHCSLQAGLRDLPVIGDGKVQLCPSVPDMRISCGKSMKHLERIRLVPQYPRGMNLARTAQQCLLAGEPLEFYRSLNETRSRLDSGVYKRMRPSYLMPTVTTALRITDGISGGVLHWQENRSATIAEAKRAQGFLDSDVLVGSPFEQCKVVGNSVDRHVAFSLGLGLRYSWTLSSSAQLGVSLLNIADPQPVIRSTEEDRDGCNSNNEEIPSSLILHEELDGFVNSSTLPLYSSSDKIEHTAGDHPNTVKEPKLVRLIDLDPWDSPTHSSSAAWTTKALDSRAIQTPERDGSEISEYTLDVTPDETQGLR</sequence>
<dbReference type="OrthoDB" id="5376140at2759"/>
<feature type="domain" description="BAH" evidence="10">
    <location>
        <begin position="354"/>
        <end position="472"/>
    </location>
</feature>
<organism evidence="11 12">
    <name type="scientific">Polychaeton citri CBS 116435</name>
    <dbReference type="NCBI Taxonomy" id="1314669"/>
    <lineage>
        <taxon>Eukaryota</taxon>
        <taxon>Fungi</taxon>
        <taxon>Dikarya</taxon>
        <taxon>Ascomycota</taxon>
        <taxon>Pezizomycotina</taxon>
        <taxon>Dothideomycetes</taxon>
        <taxon>Dothideomycetidae</taxon>
        <taxon>Capnodiales</taxon>
        <taxon>Capnodiaceae</taxon>
        <taxon>Polychaeton</taxon>
    </lineage>
</organism>
<comment type="similarity">
    <text evidence="8">Belongs to the class I-like SAM-binding methyltransferase superfamily. C5-methyltransferase family.</text>
</comment>
<evidence type="ECO:0000313" key="11">
    <source>
        <dbReference type="EMBL" id="KAF2722301.1"/>
    </source>
</evidence>
<dbReference type="SUPFAM" id="SSF53335">
    <property type="entry name" value="S-adenosyl-L-methionine-dependent methyltransferases"/>
    <property type="match status" value="1"/>
</dbReference>
<dbReference type="GO" id="GO:0044027">
    <property type="term" value="P:negative regulation of gene expression via chromosomal CpG island methylation"/>
    <property type="evidence" value="ECO:0007669"/>
    <property type="project" value="TreeGrafter"/>
</dbReference>
<dbReference type="InterPro" id="IPR018117">
    <property type="entry name" value="C5_DNA_meth_AS"/>
</dbReference>
<evidence type="ECO:0000256" key="9">
    <source>
        <dbReference type="SAM" id="MobiDB-lite"/>
    </source>
</evidence>
<evidence type="ECO:0000256" key="1">
    <source>
        <dbReference type="ARBA" id="ARBA00004123"/>
    </source>
</evidence>
<keyword evidence="6" id="KW-0238">DNA-binding</keyword>
<evidence type="ECO:0000256" key="2">
    <source>
        <dbReference type="ARBA" id="ARBA00011975"/>
    </source>
</evidence>
<dbReference type="PANTHER" id="PTHR10629">
    <property type="entry name" value="CYTOSINE-SPECIFIC METHYLTRANSFERASE"/>
    <property type="match status" value="1"/>
</dbReference>
<dbReference type="PROSITE" id="PS51679">
    <property type="entry name" value="SAM_MT_C5"/>
    <property type="match status" value="1"/>
</dbReference>
<feature type="region of interest" description="Disordered" evidence="9">
    <location>
        <begin position="1132"/>
        <end position="1163"/>
    </location>
</feature>
<dbReference type="PROSITE" id="PS51038">
    <property type="entry name" value="BAH"/>
    <property type="match status" value="1"/>
</dbReference>
<evidence type="ECO:0000256" key="6">
    <source>
        <dbReference type="ARBA" id="ARBA00023125"/>
    </source>
</evidence>
<dbReference type="EC" id="2.1.1.37" evidence="2"/>
<dbReference type="InterPro" id="IPR001025">
    <property type="entry name" value="BAH_dom"/>
</dbReference>
<proteinExistence type="inferred from homology"/>
<dbReference type="GO" id="GO:0003886">
    <property type="term" value="F:DNA (cytosine-5-)-methyltransferase activity"/>
    <property type="evidence" value="ECO:0007669"/>
    <property type="project" value="UniProtKB-EC"/>
</dbReference>
<evidence type="ECO:0000259" key="10">
    <source>
        <dbReference type="PROSITE" id="PS51038"/>
    </source>
</evidence>
<dbReference type="Pfam" id="PF00145">
    <property type="entry name" value="DNA_methylase"/>
    <property type="match status" value="1"/>
</dbReference>